<keyword evidence="2 5" id="KW-0808">Transferase</keyword>
<dbReference type="EC" id="2.4.-.-" evidence="5"/>
<dbReference type="SUPFAM" id="SSF53756">
    <property type="entry name" value="UDP-Glycosyltransferase/glycogen phosphorylase"/>
    <property type="match status" value="1"/>
</dbReference>
<accession>A0ABW6AFF7</accession>
<dbReference type="PANTHER" id="PTHR12526">
    <property type="entry name" value="GLYCOSYLTRANSFERASE"/>
    <property type="match status" value="1"/>
</dbReference>
<evidence type="ECO:0000313" key="6">
    <source>
        <dbReference type="Proteomes" id="UP001597512"/>
    </source>
</evidence>
<gene>
    <name evidence="5" type="ORF">ACFS25_10215</name>
</gene>
<dbReference type="InterPro" id="IPR028098">
    <property type="entry name" value="Glyco_trans_4-like_N"/>
</dbReference>
<dbReference type="Pfam" id="PF13439">
    <property type="entry name" value="Glyco_transf_4"/>
    <property type="match status" value="1"/>
</dbReference>
<dbReference type="EMBL" id="JBHUOM010000002">
    <property type="protein sequence ID" value="MFD2934157.1"/>
    <property type="molecule type" value="Genomic_DNA"/>
</dbReference>
<protein>
    <submittedName>
        <fullName evidence="5">Glycosyltransferase</fullName>
        <ecNumber evidence="5">2.4.-.-</ecNumber>
    </submittedName>
</protein>
<name>A0ABW6AFF7_9BACT</name>
<dbReference type="GO" id="GO:0016757">
    <property type="term" value="F:glycosyltransferase activity"/>
    <property type="evidence" value="ECO:0007669"/>
    <property type="project" value="UniProtKB-KW"/>
</dbReference>
<sequence>MKVIHIFNELKFSGAEIMYVDAAPTFQQLGCQLIAVNTSTNIGDYSQYFRNAGYEILHLPYPSLKNIGKRTSYFYNFIKLLKRDKIDVVHVHNSSMKWVMSMCAWLAGKKSIYTFHNVYKSNWYSITYHQWLRWSAKNVFKCKFHTISDSVYNNELTYYNNPTSKVYNWYNSERFSPGSKEEKRTIRQELNIPDEALVLISIGGCSSVKRHSEIIKALPIILEHNQSCIYLHLGEGSSEGKEISLVKEYSIEKSVRFYGNQADVRKYLIASDIYLMTSRFEGISITTIEAMACKIPTILYNVPGLRDFNKSVETSILIPEEHTLLAEKVTSLYYDKNFSVILAERAKAYVDKTFNLENNAMKIYEMYI</sequence>
<comment type="caution">
    <text evidence="5">The sequence shown here is derived from an EMBL/GenBank/DDBJ whole genome shotgun (WGS) entry which is preliminary data.</text>
</comment>
<feature type="domain" description="Glycosyl transferase family 1" evidence="3">
    <location>
        <begin position="183"/>
        <end position="347"/>
    </location>
</feature>
<evidence type="ECO:0000256" key="2">
    <source>
        <dbReference type="ARBA" id="ARBA00022679"/>
    </source>
</evidence>
<dbReference type="InterPro" id="IPR001296">
    <property type="entry name" value="Glyco_trans_1"/>
</dbReference>
<evidence type="ECO:0000313" key="5">
    <source>
        <dbReference type="EMBL" id="MFD2934157.1"/>
    </source>
</evidence>
<dbReference type="RefSeq" id="WP_381499551.1">
    <property type="nucleotide sequence ID" value="NZ_JBHUOM010000002.1"/>
</dbReference>
<keyword evidence="6" id="KW-1185">Reference proteome</keyword>
<reference evidence="6" key="1">
    <citation type="journal article" date="2019" name="Int. J. Syst. Evol. Microbiol.">
        <title>The Global Catalogue of Microorganisms (GCM) 10K type strain sequencing project: providing services to taxonomists for standard genome sequencing and annotation.</title>
        <authorList>
            <consortium name="The Broad Institute Genomics Platform"/>
            <consortium name="The Broad Institute Genome Sequencing Center for Infectious Disease"/>
            <person name="Wu L."/>
            <person name="Ma J."/>
        </authorList>
    </citation>
    <scope>NUCLEOTIDE SEQUENCE [LARGE SCALE GENOMIC DNA]</scope>
    <source>
        <strain evidence="6">KCTC 52490</strain>
    </source>
</reference>
<dbReference type="Proteomes" id="UP001597512">
    <property type="component" value="Unassembled WGS sequence"/>
</dbReference>
<feature type="domain" description="Glycosyltransferase subfamily 4-like N-terminal" evidence="4">
    <location>
        <begin position="13"/>
        <end position="171"/>
    </location>
</feature>
<organism evidence="5 6">
    <name type="scientific">Spirosoma flavum</name>
    <dbReference type="NCBI Taxonomy" id="2048557"/>
    <lineage>
        <taxon>Bacteria</taxon>
        <taxon>Pseudomonadati</taxon>
        <taxon>Bacteroidota</taxon>
        <taxon>Cytophagia</taxon>
        <taxon>Cytophagales</taxon>
        <taxon>Cytophagaceae</taxon>
        <taxon>Spirosoma</taxon>
    </lineage>
</organism>
<dbReference type="Gene3D" id="3.40.50.2000">
    <property type="entry name" value="Glycogen Phosphorylase B"/>
    <property type="match status" value="2"/>
</dbReference>
<proteinExistence type="predicted"/>
<evidence type="ECO:0000256" key="1">
    <source>
        <dbReference type="ARBA" id="ARBA00022676"/>
    </source>
</evidence>
<keyword evidence="1 5" id="KW-0328">Glycosyltransferase</keyword>
<dbReference type="Pfam" id="PF00534">
    <property type="entry name" value="Glycos_transf_1"/>
    <property type="match status" value="1"/>
</dbReference>
<dbReference type="PANTHER" id="PTHR12526:SF629">
    <property type="entry name" value="TEICHURONIC ACID BIOSYNTHESIS GLYCOSYLTRANSFERASE TUAH-RELATED"/>
    <property type="match status" value="1"/>
</dbReference>
<evidence type="ECO:0000259" key="4">
    <source>
        <dbReference type="Pfam" id="PF13439"/>
    </source>
</evidence>
<evidence type="ECO:0000259" key="3">
    <source>
        <dbReference type="Pfam" id="PF00534"/>
    </source>
</evidence>